<keyword evidence="2" id="KW-1185">Reference proteome</keyword>
<accession>A0A839RPN4</accession>
<dbReference type="OrthoDB" id="80999at2"/>
<reference evidence="1 2" key="1">
    <citation type="submission" date="2020-08" db="EMBL/GenBank/DDBJ databases">
        <title>Sequencing the genomes of 1000 actinobacteria strains.</title>
        <authorList>
            <person name="Klenk H.-P."/>
        </authorList>
    </citation>
    <scope>NUCLEOTIDE SEQUENCE [LARGE SCALE GENOMIC DNA]</scope>
    <source>
        <strain evidence="1 2">DSM 45258</strain>
    </source>
</reference>
<gene>
    <name evidence="1" type="ORF">FHU29_002617</name>
</gene>
<name>A0A839RPN4_9ACTN</name>
<evidence type="ECO:0000313" key="1">
    <source>
        <dbReference type="EMBL" id="MBB3038168.1"/>
    </source>
</evidence>
<comment type="caution">
    <text evidence="1">The sequence shown here is derived from an EMBL/GenBank/DDBJ whole genome shotgun (WGS) entry which is preliminary data.</text>
</comment>
<dbReference type="Pfam" id="PF10898">
    <property type="entry name" value="DUF2716"/>
    <property type="match status" value="1"/>
</dbReference>
<dbReference type="EMBL" id="JACHWS010000002">
    <property type="protein sequence ID" value="MBB3038168.1"/>
    <property type="molecule type" value="Genomic_DNA"/>
</dbReference>
<dbReference type="InterPro" id="IPR020323">
    <property type="entry name" value="DUF2716"/>
</dbReference>
<dbReference type="Proteomes" id="UP000567922">
    <property type="component" value="Unassembled WGS sequence"/>
</dbReference>
<dbReference type="RefSeq" id="WP_064440020.1">
    <property type="nucleotide sequence ID" value="NZ_BDDI01000006.1"/>
</dbReference>
<dbReference type="AlphaFoldDB" id="A0A839RPN4"/>
<evidence type="ECO:0008006" key="3">
    <source>
        <dbReference type="Google" id="ProtNLM"/>
    </source>
</evidence>
<organism evidence="1 2">
    <name type="scientific">Hoyosella altamirensis</name>
    <dbReference type="NCBI Taxonomy" id="616997"/>
    <lineage>
        <taxon>Bacteria</taxon>
        <taxon>Bacillati</taxon>
        <taxon>Actinomycetota</taxon>
        <taxon>Actinomycetes</taxon>
        <taxon>Mycobacteriales</taxon>
        <taxon>Hoyosellaceae</taxon>
        <taxon>Hoyosella</taxon>
    </lineage>
</organism>
<evidence type="ECO:0000313" key="2">
    <source>
        <dbReference type="Proteomes" id="UP000567922"/>
    </source>
</evidence>
<protein>
    <recommendedName>
        <fullName evidence="3">DUF2716 domain-containing protein</fullName>
    </recommendedName>
</protein>
<sequence length="178" mass="20421">MMRHTLNFATPLPPGWAELEDQRWYWERFTDKFGFRPGTSAATWPAIAEPTPSITFDLAVHDNIRGSWASRVDAINAEALRCFVTEFPEDPVFVVLDWQHTCYRLDAAVHAVTLDAEWRVPVYPNGDYYIYLRDDLSEGTFGHPWEQSLCVFGDRLLGSLATTLKTWLPVKRVDGKPM</sequence>
<proteinExistence type="predicted"/>